<dbReference type="PANTHER" id="PTHR11010:SF117">
    <property type="entry name" value="SERINE PROTEASE 16"/>
    <property type="match status" value="1"/>
</dbReference>
<protein>
    <submittedName>
        <fullName evidence="7">Uncharacterized protein</fullName>
    </submittedName>
</protein>
<keyword evidence="4" id="KW-0378">Hydrolase</keyword>
<dbReference type="SUPFAM" id="SSF53474">
    <property type="entry name" value="alpha/beta-Hydrolases"/>
    <property type="match status" value="1"/>
</dbReference>
<evidence type="ECO:0000313" key="7">
    <source>
        <dbReference type="EMBL" id="KAK2624620.1"/>
    </source>
</evidence>
<evidence type="ECO:0000256" key="4">
    <source>
        <dbReference type="ARBA" id="ARBA00022801"/>
    </source>
</evidence>
<dbReference type="GO" id="GO:0006508">
    <property type="term" value="P:proteolysis"/>
    <property type="evidence" value="ECO:0007669"/>
    <property type="project" value="UniProtKB-KW"/>
</dbReference>
<dbReference type="Gene3D" id="3.40.50.1820">
    <property type="entry name" value="alpha/beta hydrolase"/>
    <property type="match status" value="2"/>
</dbReference>
<gene>
    <name evidence="7" type="ORF">QTJ16_005813</name>
</gene>
<feature type="compositionally biased region" description="Polar residues" evidence="6">
    <location>
        <begin position="15"/>
        <end position="32"/>
    </location>
</feature>
<evidence type="ECO:0000256" key="5">
    <source>
        <dbReference type="ARBA" id="ARBA00023180"/>
    </source>
</evidence>
<dbReference type="GO" id="GO:0070008">
    <property type="term" value="F:serine-type exopeptidase activity"/>
    <property type="evidence" value="ECO:0007669"/>
    <property type="project" value="InterPro"/>
</dbReference>
<keyword evidence="2" id="KW-0645">Protease</keyword>
<evidence type="ECO:0000256" key="3">
    <source>
        <dbReference type="ARBA" id="ARBA00022729"/>
    </source>
</evidence>
<keyword evidence="3" id="KW-0732">Signal</keyword>
<dbReference type="AlphaFoldDB" id="A0AAD9SXS0"/>
<dbReference type="EMBL" id="JAUBYV010000009">
    <property type="protein sequence ID" value="KAK2624620.1"/>
    <property type="molecule type" value="Genomic_DNA"/>
</dbReference>
<keyword evidence="8" id="KW-1185">Reference proteome</keyword>
<reference evidence="7" key="1">
    <citation type="submission" date="2023-06" db="EMBL/GenBank/DDBJ databases">
        <title>Draft genome of Marssonina rosae.</title>
        <authorList>
            <person name="Cheng Q."/>
        </authorList>
    </citation>
    <scope>NUCLEOTIDE SEQUENCE</scope>
    <source>
        <strain evidence="7">R4</strain>
    </source>
</reference>
<keyword evidence="5" id="KW-0325">Glycoprotein</keyword>
<organism evidence="7 8">
    <name type="scientific">Diplocarpon rosae</name>
    <dbReference type="NCBI Taxonomy" id="946125"/>
    <lineage>
        <taxon>Eukaryota</taxon>
        <taxon>Fungi</taxon>
        <taxon>Dikarya</taxon>
        <taxon>Ascomycota</taxon>
        <taxon>Pezizomycotina</taxon>
        <taxon>Leotiomycetes</taxon>
        <taxon>Helotiales</taxon>
        <taxon>Drepanopezizaceae</taxon>
        <taxon>Diplocarpon</taxon>
    </lineage>
</organism>
<accession>A0AAD9SXS0</accession>
<evidence type="ECO:0000313" key="8">
    <source>
        <dbReference type="Proteomes" id="UP001285354"/>
    </source>
</evidence>
<comment type="caution">
    <text evidence="7">The sequence shown here is derived from an EMBL/GenBank/DDBJ whole genome shotgun (WGS) entry which is preliminary data.</text>
</comment>
<dbReference type="Proteomes" id="UP001285354">
    <property type="component" value="Unassembled WGS sequence"/>
</dbReference>
<dbReference type="InterPro" id="IPR008758">
    <property type="entry name" value="Peptidase_S28"/>
</dbReference>
<feature type="region of interest" description="Disordered" evidence="6">
    <location>
        <begin position="1"/>
        <end position="46"/>
    </location>
</feature>
<dbReference type="Pfam" id="PF05577">
    <property type="entry name" value="Peptidase_S28"/>
    <property type="match status" value="1"/>
</dbReference>
<evidence type="ECO:0000256" key="2">
    <source>
        <dbReference type="ARBA" id="ARBA00022670"/>
    </source>
</evidence>
<dbReference type="PANTHER" id="PTHR11010">
    <property type="entry name" value="PROTEASE S28 PRO-X CARBOXYPEPTIDASE-RELATED"/>
    <property type="match status" value="1"/>
</dbReference>
<proteinExistence type="inferred from homology"/>
<name>A0AAD9SXS0_9HELO</name>
<evidence type="ECO:0000256" key="6">
    <source>
        <dbReference type="SAM" id="MobiDB-lite"/>
    </source>
</evidence>
<dbReference type="InterPro" id="IPR029058">
    <property type="entry name" value="AB_hydrolase_fold"/>
</dbReference>
<dbReference type="GO" id="GO:0008239">
    <property type="term" value="F:dipeptidyl-peptidase activity"/>
    <property type="evidence" value="ECO:0007669"/>
    <property type="project" value="TreeGrafter"/>
</dbReference>
<evidence type="ECO:0000256" key="1">
    <source>
        <dbReference type="ARBA" id="ARBA00011079"/>
    </source>
</evidence>
<comment type="similarity">
    <text evidence="1">Belongs to the peptidase S28 family.</text>
</comment>
<sequence length="553" mass="62704">MRSLRARRQRENGTDQRIQTSRESGQAPSTADGSGGIVRKQNPKFPPFRMSVPVDHFHNDSRYEPHSDEMFDLWYWIDYSYYQPGAPVFLFQAGENLEGGQSDILEKGMLHDLKAATGGMLVVLEHRYYGNSIPTKDLSTQNLRFLSTEQAVADMAYFAKNIKYAGLESQKLTAADVPYIVYGAGYGGTLAAIARKIYPDVFWASIASSAIVEPIADMWSYYEPIRVYADQKCIAYQQKVVNMIDNILLRGKNPAITARLKGAFGLASLTHEDDFAHIATAMGVTSWQRRNWAPDQHDPDFDEFCGNITSSHVLHENTKRLRGTVADLITAGGYGSEVGQLSTPLMNWIGWMANFLQRCRDSLDNCYSLHDRPLYQLHDLEQIWRPWFYQVCTEWGLWTTGASYPQGQLPLISRVIDLDYSSQICKHAYGITTPPNLDAVRKYGGFKLSYPRLAFIDGEQDPWRPVGVHASPFNPTALNRTDTASEPFLLIPGAGHHWDVNGVLPHERVDYPPNYLPPPMIRDAQSLALMYVQQWLMEWEVALMSKNQKREEE</sequence>